<dbReference type="EMBL" id="JOKJ01000008">
    <property type="protein sequence ID" value="KEQ09041.1"/>
    <property type="molecule type" value="Genomic_DNA"/>
</dbReference>
<comment type="caution">
    <text evidence="1">The sequence shown here is derived from an EMBL/GenBank/DDBJ whole genome shotgun (WGS) entry which is preliminary data.</text>
</comment>
<dbReference type="Proteomes" id="UP000052167">
    <property type="component" value="Unassembled WGS sequence"/>
</dbReference>
<protein>
    <submittedName>
        <fullName evidence="1">Uncharacterized protein</fullName>
    </submittedName>
</protein>
<name>A0A922P085_9HYPH</name>
<dbReference type="AlphaFoldDB" id="A0A922P085"/>
<sequence length="75" mass="7989">MQNIRSFFLFTTGVALFALAALLTASLTVAFMGIVGAIAAGRLLSARLKPVPVKAKAQKSELRVWNDGRGTIIDL</sequence>
<evidence type="ECO:0000313" key="2">
    <source>
        <dbReference type="Proteomes" id="UP000052167"/>
    </source>
</evidence>
<accession>A0A922P085</accession>
<gene>
    <name evidence="1" type="ORF">GV68_25060</name>
</gene>
<dbReference type="OrthoDB" id="8305240at2"/>
<proteinExistence type="predicted"/>
<dbReference type="RefSeq" id="WP_037164427.1">
    <property type="nucleotide sequence ID" value="NZ_CAJXID010000002.1"/>
</dbReference>
<evidence type="ECO:0000313" key="1">
    <source>
        <dbReference type="EMBL" id="KEQ09041.1"/>
    </source>
</evidence>
<reference evidence="1 2" key="1">
    <citation type="submission" date="2014-06" db="EMBL/GenBank/DDBJ databases">
        <title>Rhizobium pelagicum/R2-400B4.</title>
        <authorList>
            <person name="Kimes N.E."/>
            <person name="Lopez-Perez M."/>
        </authorList>
    </citation>
    <scope>NUCLEOTIDE SEQUENCE [LARGE SCALE GENOMIC DNA]</scope>
    <source>
        <strain evidence="1 2">R2-400B4</strain>
    </source>
</reference>
<organism evidence="1 2">
    <name type="scientific">Pseudorhizobium pelagicum</name>
    <dbReference type="NCBI Taxonomy" id="1509405"/>
    <lineage>
        <taxon>Bacteria</taxon>
        <taxon>Pseudomonadati</taxon>
        <taxon>Pseudomonadota</taxon>
        <taxon>Alphaproteobacteria</taxon>
        <taxon>Hyphomicrobiales</taxon>
        <taxon>Rhizobiaceae</taxon>
        <taxon>Rhizobium/Agrobacterium group</taxon>
        <taxon>Pseudorhizobium</taxon>
    </lineage>
</organism>
<keyword evidence="2" id="KW-1185">Reference proteome</keyword>